<proteinExistence type="predicted"/>
<sequence>MPTPENLDGLTSAELKALLLELFGRVRDLERQVAARDAEIARLKGLQGRPDIRPSGMEPGDKAPADPVPGPRRGGGGKTARRTIHEDRVIKATVPAGSRFKGYQSFVVQDLVLRAHVLRLRRERWLTPEGQSITAPLPVGMVGHFGPELRRFVLAQYHQGQVTVARLVTQLRAIGIDISQRQVMRLLIAGQDGFLSESRDVLRAGLETARWISVDDTGARHAGANGGCTQIGNQHFAWFGTSTNKSRLNFLDLLRAGHADYVINDVALAYLRERGLAAPLIASLADDAVRHFADTAAWTAHLDRLGIHRLEGSLGPARIATEGALWGSIAAHGFLREAVILSDDAGQFDVGRHALCWVHAERLVYRLDTFTDDQHAAQQHLRALIWWFYADLKAYRAEPSAQRRSELRARFDRIFRRRTGFVMLDRLLRRLHERKADLLRVLDRPEIPLHTNGSENDIRCQVTKRKISGGTHSSAGRDCRDAFLSLAKTCAKLGVSFWDYLGHRLGVAGTTSVPALPDLVRLRVIA</sequence>
<name>A0A4R4D493_9PROT</name>
<organism evidence="3 4">
    <name type="scientific">Roseicella aquatilis</name>
    <dbReference type="NCBI Taxonomy" id="2527868"/>
    <lineage>
        <taxon>Bacteria</taxon>
        <taxon>Pseudomonadati</taxon>
        <taxon>Pseudomonadota</taxon>
        <taxon>Alphaproteobacteria</taxon>
        <taxon>Acetobacterales</taxon>
        <taxon>Roseomonadaceae</taxon>
        <taxon>Roseicella</taxon>
    </lineage>
</organism>
<gene>
    <name evidence="3" type="ORF">EXY23_27330</name>
</gene>
<accession>A0A4R4D493</accession>
<dbReference type="EMBL" id="SKBM01000068">
    <property type="protein sequence ID" value="TCZ50665.1"/>
    <property type="molecule type" value="Genomic_DNA"/>
</dbReference>
<comment type="caution">
    <text evidence="3">The sequence shown here is derived from an EMBL/GenBank/DDBJ whole genome shotgun (WGS) entry which is preliminary data.</text>
</comment>
<dbReference type="Proteomes" id="UP000295023">
    <property type="component" value="Unassembled WGS sequence"/>
</dbReference>
<protein>
    <recommendedName>
        <fullName evidence="2">Transposase IS66 central domain-containing protein</fullName>
    </recommendedName>
</protein>
<dbReference type="Pfam" id="PF03050">
    <property type="entry name" value="DDE_Tnp_IS66"/>
    <property type="match status" value="2"/>
</dbReference>
<evidence type="ECO:0000313" key="3">
    <source>
        <dbReference type="EMBL" id="TCZ50665.1"/>
    </source>
</evidence>
<feature type="domain" description="Transposase IS66 central" evidence="2">
    <location>
        <begin position="144"/>
        <end position="225"/>
    </location>
</feature>
<keyword evidence="4" id="KW-1185">Reference proteome</keyword>
<dbReference type="InterPro" id="IPR004291">
    <property type="entry name" value="Transposase_IS66_central"/>
</dbReference>
<dbReference type="InterPro" id="IPR052344">
    <property type="entry name" value="Transposase-related"/>
</dbReference>
<dbReference type="OrthoDB" id="7242801at2"/>
<feature type="domain" description="Transposase IS66 central" evidence="2">
    <location>
        <begin position="352"/>
        <end position="476"/>
    </location>
</feature>
<evidence type="ECO:0000256" key="1">
    <source>
        <dbReference type="SAM" id="MobiDB-lite"/>
    </source>
</evidence>
<dbReference type="PANTHER" id="PTHR33678">
    <property type="entry name" value="BLL1576 PROTEIN"/>
    <property type="match status" value="1"/>
</dbReference>
<dbReference type="PANTHER" id="PTHR33678:SF1">
    <property type="entry name" value="BLL1576 PROTEIN"/>
    <property type="match status" value="1"/>
</dbReference>
<evidence type="ECO:0000259" key="2">
    <source>
        <dbReference type="Pfam" id="PF03050"/>
    </source>
</evidence>
<feature type="region of interest" description="Disordered" evidence="1">
    <location>
        <begin position="45"/>
        <end position="80"/>
    </location>
</feature>
<reference evidence="3 4" key="1">
    <citation type="submission" date="2019-03" db="EMBL/GenBank/DDBJ databases">
        <title>Paracraurococcus aquatilis NE82 genome sequence.</title>
        <authorList>
            <person name="Zhao Y."/>
            <person name="Du Z."/>
        </authorList>
    </citation>
    <scope>NUCLEOTIDE SEQUENCE [LARGE SCALE GENOMIC DNA]</scope>
    <source>
        <strain evidence="3 4">NE82</strain>
    </source>
</reference>
<evidence type="ECO:0000313" key="4">
    <source>
        <dbReference type="Proteomes" id="UP000295023"/>
    </source>
</evidence>
<dbReference type="RefSeq" id="WP_132297828.1">
    <property type="nucleotide sequence ID" value="NZ_SKBM01000068.1"/>
</dbReference>
<dbReference type="AlphaFoldDB" id="A0A4R4D493"/>